<dbReference type="InterPro" id="IPR017932">
    <property type="entry name" value="GATase_2_dom"/>
</dbReference>
<sequence length="278" mass="31195">MCRWLAFSGSPLLIDALLYRPKHSLIDQSQHAELGAETTNGDGFGLGWYPTDPVAKQTPGTFHGVGPAWSNRNLRDLAEHLRSPLFFAHVRASSGAPVQETNCHPFRHDRWLWMHNGSIRDFSRLKRDLLLEVDPELYPLIEGSTDSEAMFYLALTYGLRDDPVAAVERMVGFVESTAARHGVSDAVQMTVATTDGERIWAFRYSTAHQSRTLFYSQTVDGLRAVHPEVEALRLLSDQDRLVVSEPLGVMPDAFKEVPESSYSIIYDGQDEMSAFNPR</sequence>
<evidence type="ECO:0000256" key="1">
    <source>
        <dbReference type="ARBA" id="ARBA00022962"/>
    </source>
</evidence>
<dbReference type="SUPFAM" id="SSF56235">
    <property type="entry name" value="N-terminal nucleophile aminohydrolases (Ntn hydrolases)"/>
    <property type="match status" value="1"/>
</dbReference>
<accession>A0A1H3RNL3</accession>
<dbReference type="InterPro" id="IPR052373">
    <property type="entry name" value="Gamma-glu_amide_hydrolase"/>
</dbReference>
<dbReference type="RefSeq" id="WP_090794499.1">
    <property type="nucleotide sequence ID" value="NZ_BOND01000021.1"/>
</dbReference>
<dbReference type="EMBL" id="FNQB01000002">
    <property type="protein sequence ID" value="SDZ27213.1"/>
    <property type="molecule type" value="Genomic_DNA"/>
</dbReference>
<dbReference type="CDD" id="cd01908">
    <property type="entry name" value="YafJ"/>
    <property type="match status" value="1"/>
</dbReference>
<dbReference type="Proteomes" id="UP000199632">
    <property type="component" value="Unassembled WGS sequence"/>
</dbReference>
<keyword evidence="4" id="KW-1185">Reference proteome</keyword>
<dbReference type="PANTHER" id="PTHR43187">
    <property type="entry name" value="GLUTAMINE AMIDOTRANSFERASE DUG3-RELATED"/>
    <property type="match status" value="1"/>
</dbReference>
<keyword evidence="3" id="KW-0808">Transferase</keyword>
<evidence type="ECO:0000313" key="4">
    <source>
        <dbReference type="Proteomes" id="UP000199632"/>
    </source>
</evidence>
<dbReference type="InterPro" id="IPR026869">
    <property type="entry name" value="EgtC-like"/>
</dbReference>
<evidence type="ECO:0000313" key="3">
    <source>
        <dbReference type="EMBL" id="SDZ27213.1"/>
    </source>
</evidence>
<keyword evidence="1 3" id="KW-0315">Glutamine amidotransferase</keyword>
<organism evidence="3 4">
    <name type="scientific">Asanoa ishikariensis</name>
    <dbReference type="NCBI Taxonomy" id="137265"/>
    <lineage>
        <taxon>Bacteria</taxon>
        <taxon>Bacillati</taxon>
        <taxon>Actinomycetota</taxon>
        <taxon>Actinomycetes</taxon>
        <taxon>Micromonosporales</taxon>
        <taxon>Micromonosporaceae</taxon>
        <taxon>Asanoa</taxon>
    </lineage>
</organism>
<dbReference type="OrthoDB" id="9804310at2"/>
<feature type="domain" description="Glutamine amidotransferase type-2" evidence="2">
    <location>
        <begin position="2"/>
        <end position="268"/>
    </location>
</feature>
<dbReference type="AlphaFoldDB" id="A0A1H3RNL3"/>
<dbReference type="Pfam" id="PF13230">
    <property type="entry name" value="GATase_4"/>
    <property type="match status" value="1"/>
</dbReference>
<dbReference type="PANTHER" id="PTHR43187:SF1">
    <property type="entry name" value="GLUTAMINE AMIDOTRANSFERASE DUG3-RELATED"/>
    <property type="match status" value="1"/>
</dbReference>
<dbReference type="STRING" id="137265.SAMN05421684_4028"/>
<proteinExistence type="predicted"/>
<dbReference type="GO" id="GO:0016740">
    <property type="term" value="F:transferase activity"/>
    <property type="evidence" value="ECO:0007669"/>
    <property type="project" value="UniProtKB-KW"/>
</dbReference>
<dbReference type="InterPro" id="IPR029055">
    <property type="entry name" value="Ntn_hydrolases_N"/>
</dbReference>
<protein>
    <submittedName>
        <fullName evidence="3">Glutamine amidotransferase</fullName>
    </submittedName>
</protein>
<reference evidence="4" key="1">
    <citation type="submission" date="2016-10" db="EMBL/GenBank/DDBJ databases">
        <authorList>
            <person name="Varghese N."/>
            <person name="Submissions S."/>
        </authorList>
    </citation>
    <scope>NUCLEOTIDE SEQUENCE [LARGE SCALE GENOMIC DNA]</scope>
    <source>
        <strain evidence="4">DSM 44718</strain>
    </source>
</reference>
<dbReference type="PROSITE" id="PS51278">
    <property type="entry name" value="GATASE_TYPE_2"/>
    <property type="match status" value="1"/>
</dbReference>
<dbReference type="Gene3D" id="3.60.20.10">
    <property type="entry name" value="Glutamine Phosphoribosylpyrophosphate, subunit 1, domain 1"/>
    <property type="match status" value="1"/>
</dbReference>
<gene>
    <name evidence="3" type="ORF">SAMN05421684_4028</name>
</gene>
<evidence type="ECO:0000259" key="2">
    <source>
        <dbReference type="PROSITE" id="PS51278"/>
    </source>
</evidence>
<name>A0A1H3RNL3_9ACTN</name>